<evidence type="ECO:0000313" key="3">
    <source>
        <dbReference type="Proteomes" id="UP000292627"/>
    </source>
</evidence>
<comment type="caution">
    <text evidence="2">The sequence shown here is derived from an EMBL/GenBank/DDBJ whole genome shotgun (WGS) entry which is preliminary data.</text>
</comment>
<feature type="domain" description="X-Tfes XVIPCD" evidence="1">
    <location>
        <begin position="390"/>
        <end position="486"/>
    </location>
</feature>
<dbReference type="RefSeq" id="WP_130550064.1">
    <property type="nucleotide sequence ID" value="NZ_SHMC01000001.1"/>
</dbReference>
<evidence type="ECO:0000259" key="1">
    <source>
        <dbReference type="Pfam" id="PF20410"/>
    </source>
</evidence>
<proteinExistence type="predicted"/>
<organism evidence="2 3">
    <name type="scientific">Pseudoxanthomonas winnipegensis</name>
    <dbReference type="NCBI Taxonomy" id="2480810"/>
    <lineage>
        <taxon>Bacteria</taxon>
        <taxon>Pseudomonadati</taxon>
        <taxon>Pseudomonadota</taxon>
        <taxon>Gammaproteobacteria</taxon>
        <taxon>Lysobacterales</taxon>
        <taxon>Lysobacteraceae</taxon>
        <taxon>Pseudoxanthomonas</taxon>
    </lineage>
</organism>
<sequence length="506" mass="55817">MGASKHTLQSGQQVELVDWEGLKPPQHGAALQQAAWDPDASRIGLGFYSSTEEFMRNDWARVHMSPTPATLPGHRPVMLYYSEREGSWHTPEALDIDHIVQWKDHLKALDVHSLAEAQMGYNDVSNLRLLPAAVNRARDAADRVHDQHGPQSAEWRAWCEARFGFDPSAARASFDPETDGAKRRAATLEADWTPAMTRKALSFDTAVQGKWFESALRDAYRGEASVVRPVAPFDTMKVPLFECAVTKQLCTRDSFDIDHAIAFEALLKELPKHAGGQGLKKADVLDAFNETSNLRLVSRAANASHEFELNGQGQYQEALKEEPERPGEFRHFLAAGAMGPADKQALSDAIKEFVGRDQYKMEVYSRLKAGGAIDFQDPRAATGPVLQLSDPHHPDHHRFDKVMRQIDLLDPNRQVLPTQEYRENLAAALAVESKRQGMSRIDMVDKGGPEGTLLCAAENRGAVLGRAQVSVTEGALTPMAFSTAAADALPAPHQSQAQALQRTAHQ</sequence>
<dbReference type="OrthoDB" id="6015565at2"/>
<protein>
    <recommendedName>
        <fullName evidence="1">X-Tfes XVIPCD domain-containing protein</fullName>
    </recommendedName>
</protein>
<dbReference type="Pfam" id="PF20410">
    <property type="entry name" value="X-Tfes_XVIPCD"/>
    <property type="match status" value="1"/>
</dbReference>
<reference evidence="2 3" key="1">
    <citation type="submission" date="2019-02" db="EMBL/GenBank/DDBJ databases">
        <title>WGS of Pseudoxanthomonas species novum from clinical isolates.</title>
        <authorList>
            <person name="Bernier A.-M."/>
            <person name="Bernard K."/>
            <person name="Vachon A."/>
        </authorList>
    </citation>
    <scope>NUCLEOTIDE SEQUENCE [LARGE SCALE GENOMIC DNA]</scope>
    <source>
        <strain evidence="2 3">NML171200</strain>
    </source>
</reference>
<accession>A0A4Q8LHM9</accession>
<gene>
    <name evidence="2" type="ORF">EA660_02805</name>
</gene>
<name>A0A4Q8LHM9_9GAMM</name>
<dbReference type="AlphaFoldDB" id="A0A4Q8LHM9"/>
<dbReference type="InterPro" id="IPR046519">
    <property type="entry name" value="X-Tfes_XVIPCD"/>
</dbReference>
<dbReference type="Proteomes" id="UP000292627">
    <property type="component" value="Unassembled WGS sequence"/>
</dbReference>
<dbReference type="EMBL" id="SHMC01000001">
    <property type="protein sequence ID" value="TAA28533.1"/>
    <property type="molecule type" value="Genomic_DNA"/>
</dbReference>
<evidence type="ECO:0000313" key="2">
    <source>
        <dbReference type="EMBL" id="TAA28533.1"/>
    </source>
</evidence>